<dbReference type="EMBL" id="UINC01230904">
    <property type="protein sequence ID" value="SVE63219.1"/>
    <property type="molecule type" value="Genomic_DNA"/>
</dbReference>
<reference evidence="1" key="1">
    <citation type="submission" date="2018-05" db="EMBL/GenBank/DDBJ databases">
        <authorList>
            <person name="Lanie J.A."/>
            <person name="Ng W.-L."/>
            <person name="Kazmierczak K.M."/>
            <person name="Andrzejewski T.M."/>
            <person name="Davidsen T.M."/>
            <person name="Wayne K.J."/>
            <person name="Tettelin H."/>
            <person name="Glass J.I."/>
            <person name="Rusch D."/>
            <person name="Podicherti R."/>
            <person name="Tsui H.-C.T."/>
            <person name="Winkler M.E."/>
        </authorList>
    </citation>
    <scope>NUCLEOTIDE SEQUENCE</scope>
</reference>
<evidence type="ECO:0000313" key="1">
    <source>
        <dbReference type="EMBL" id="SVE63219.1"/>
    </source>
</evidence>
<feature type="non-terminal residue" evidence="1">
    <location>
        <position position="157"/>
    </location>
</feature>
<organism evidence="1">
    <name type="scientific">marine metagenome</name>
    <dbReference type="NCBI Taxonomy" id="408172"/>
    <lineage>
        <taxon>unclassified sequences</taxon>
        <taxon>metagenomes</taxon>
        <taxon>ecological metagenomes</taxon>
    </lineage>
</organism>
<sequence length="157" mass="18281">MNRRTWVSATATRNYAINDPLLDWLHYHGKSKGFKPDTEYADYDERTDFRLFIMNQGNRFESSVTKYISELFPIHRVREPMEPSSDDSVFSKTLSAMRSGSPVIYQAVLRDEKTETYGIADFLIRSDVFGELFSRYRGDESTILGSPLLGDESWHYR</sequence>
<dbReference type="AlphaFoldDB" id="A0A383F2N8"/>
<proteinExistence type="predicted"/>
<gene>
    <name evidence="1" type="ORF">METZ01_LOCUS516073</name>
</gene>
<protein>
    <submittedName>
        <fullName evidence="1">Uncharacterized protein</fullName>
    </submittedName>
</protein>
<accession>A0A383F2N8</accession>
<name>A0A383F2N8_9ZZZZ</name>